<keyword evidence="8 12" id="KW-0482">Metalloprotease</keyword>
<evidence type="ECO:0000313" key="18">
    <source>
        <dbReference type="Proteomes" id="UP001497644"/>
    </source>
</evidence>
<keyword evidence="18" id="KW-1185">Reference proteome</keyword>
<feature type="site" description="Transition state stabilizer" evidence="11">
    <location>
        <position position="433"/>
    </location>
</feature>
<dbReference type="InterPro" id="IPR050344">
    <property type="entry name" value="Peptidase_M1_aminopeptidases"/>
</dbReference>
<dbReference type="GO" id="GO:0008270">
    <property type="term" value="F:zinc ion binding"/>
    <property type="evidence" value="ECO:0007669"/>
    <property type="project" value="UniProtKB-UniRule"/>
</dbReference>
<dbReference type="SUPFAM" id="SSF63737">
    <property type="entry name" value="Leukotriene A4 hydrolase N-terminal domain"/>
    <property type="match status" value="1"/>
</dbReference>
<dbReference type="Proteomes" id="UP001497644">
    <property type="component" value="Chromosome 6"/>
</dbReference>
<dbReference type="GO" id="GO:0006508">
    <property type="term" value="P:proteolysis"/>
    <property type="evidence" value="ECO:0007669"/>
    <property type="project" value="UniProtKB-KW"/>
</dbReference>
<dbReference type="InterPro" id="IPR024571">
    <property type="entry name" value="ERAP1-like_C_dom"/>
</dbReference>
<dbReference type="CDD" id="cd09601">
    <property type="entry name" value="M1_APN-Q_like"/>
    <property type="match status" value="1"/>
</dbReference>
<evidence type="ECO:0000256" key="3">
    <source>
        <dbReference type="ARBA" id="ARBA00022622"/>
    </source>
</evidence>
<evidence type="ECO:0000256" key="2">
    <source>
        <dbReference type="ARBA" id="ARBA00010136"/>
    </source>
</evidence>
<dbReference type="GO" id="GO:0005737">
    <property type="term" value="C:cytoplasm"/>
    <property type="evidence" value="ECO:0007669"/>
    <property type="project" value="TreeGrafter"/>
</dbReference>
<dbReference type="EMBL" id="OZ034829">
    <property type="protein sequence ID" value="CAL1686152.1"/>
    <property type="molecule type" value="Genomic_DNA"/>
</dbReference>
<keyword evidence="3" id="KW-0472">Membrane</keyword>
<keyword evidence="3" id="KW-0325">Glycoprotein</keyword>
<dbReference type="PRINTS" id="PR00756">
    <property type="entry name" value="ALADIPTASE"/>
</dbReference>
<feature type="domain" description="Aminopeptidase N-like N-terminal" evidence="16">
    <location>
        <begin position="41"/>
        <end position="234"/>
    </location>
</feature>
<dbReference type="Gene3D" id="2.60.40.1730">
    <property type="entry name" value="tricorn interacting facor f3 domain"/>
    <property type="match status" value="1"/>
</dbReference>
<feature type="binding site" evidence="10">
    <location>
        <position position="372"/>
    </location>
    <ligand>
        <name>Zn(2+)</name>
        <dbReference type="ChEBI" id="CHEBI:29105"/>
        <note>catalytic</note>
    </ligand>
</feature>
<gene>
    <name evidence="17" type="ORF">LPLAT_LOCUS11513</name>
</gene>
<keyword evidence="12" id="KW-0031">Aminopeptidase</keyword>
<evidence type="ECO:0000256" key="6">
    <source>
        <dbReference type="ARBA" id="ARBA00022801"/>
    </source>
</evidence>
<dbReference type="InterPro" id="IPR001930">
    <property type="entry name" value="Peptidase_M1"/>
</dbReference>
<evidence type="ECO:0000313" key="17">
    <source>
        <dbReference type="EMBL" id="CAL1686152.1"/>
    </source>
</evidence>
<dbReference type="InterPro" id="IPR045357">
    <property type="entry name" value="Aminopeptidase_N-like_N"/>
</dbReference>
<evidence type="ECO:0000256" key="10">
    <source>
        <dbReference type="PIRSR" id="PIRSR634016-3"/>
    </source>
</evidence>
<protein>
    <recommendedName>
        <fullName evidence="12">Aminopeptidase</fullName>
        <ecNumber evidence="12">3.4.11.-</ecNumber>
    </recommendedName>
</protein>
<organism evidence="17 18">
    <name type="scientific">Lasius platythorax</name>
    <dbReference type="NCBI Taxonomy" id="488582"/>
    <lineage>
        <taxon>Eukaryota</taxon>
        <taxon>Metazoa</taxon>
        <taxon>Ecdysozoa</taxon>
        <taxon>Arthropoda</taxon>
        <taxon>Hexapoda</taxon>
        <taxon>Insecta</taxon>
        <taxon>Pterygota</taxon>
        <taxon>Neoptera</taxon>
        <taxon>Endopterygota</taxon>
        <taxon>Hymenoptera</taxon>
        <taxon>Apocrita</taxon>
        <taxon>Aculeata</taxon>
        <taxon>Formicoidea</taxon>
        <taxon>Formicidae</taxon>
        <taxon>Formicinae</taxon>
        <taxon>Lasius</taxon>
        <taxon>Lasius</taxon>
    </lineage>
</organism>
<feature type="chain" id="PRO_5043528135" description="Aminopeptidase" evidence="13">
    <location>
        <begin position="19"/>
        <end position="746"/>
    </location>
</feature>
<accession>A0AAV2P1I5</accession>
<comment type="similarity">
    <text evidence="2 12">Belongs to the peptidase M1 family.</text>
</comment>
<comment type="subcellular location">
    <subcellularLocation>
        <location evidence="1">Cell membrane</location>
        <topology evidence="1">Lipid-anchor</topology>
        <topology evidence="1">GPI-anchor</topology>
    </subcellularLocation>
</comment>
<reference evidence="17" key="1">
    <citation type="submission" date="2024-04" db="EMBL/GenBank/DDBJ databases">
        <authorList>
            <consortium name="Molecular Ecology Group"/>
        </authorList>
    </citation>
    <scope>NUCLEOTIDE SEQUENCE</scope>
</reference>
<dbReference type="Gene3D" id="1.10.390.10">
    <property type="entry name" value="Neutral Protease Domain 2"/>
    <property type="match status" value="1"/>
</dbReference>
<evidence type="ECO:0000259" key="16">
    <source>
        <dbReference type="Pfam" id="PF17900"/>
    </source>
</evidence>
<evidence type="ECO:0000256" key="1">
    <source>
        <dbReference type="ARBA" id="ARBA00004609"/>
    </source>
</evidence>
<dbReference type="EC" id="3.4.11.-" evidence="12"/>
<feature type="signal peptide" evidence="13">
    <location>
        <begin position="1"/>
        <end position="18"/>
    </location>
</feature>
<dbReference type="InterPro" id="IPR014782">
    <property type="entry name" value="Peptidase_M1_dom"/>
</dbReference>
<dbReference type="GO" id="GO:0070006">
    <property type="term" value="F:metalloaminopeptidase activity"/>
    <property type="evidence" value="ECO:0007669"/>
    <property type="project" value="TreeGrafter"/>
</dbReference>
<dbReference type="InterPro" id="IPR027268">
    <property type="entry name" value="Peptidase_M4/M1_CTD_sf"/>
</dbReference>
<dbReference type="PANTHER" id="PTHR11533:SF294">
    <property type="entry name" value="THYROTROPIN-RELEASING HORMONE-DEGRADING ECTOENZYME"/>
    <property type="match status" value="1"/>
</dbReference>
<keyword evidence="9" id="KW-0449">Lipoprotein</keyword>
<keyword evidence="5 10" id="KW-0479">Metal-binding</keyword>
<dbReference type="AlphaFoldDB" id="A0AAV2P1I5"/>
<keyword evidence="13" id="KW-0732">Signal</keyword>
<comment type="cofactor">
    <cofactor evidence="10 12">
        <name>Zn(2+)</name>
        <dbReference type="ChEBI" id="CHEBI:29105"/>
    </cofactor>
    <text evidence="10 12">Binds 1 zinc ion per subunit.</text>
</comment>
<dbReference type="GO" id="GO:0043171">
    <property type="term" value="P:peptide catabolic process"/>
    <property type="evidence" value="ECO:0007669"/>
    <property type="project" value="TreeGrafter"/>
</dbReference>
<sequence length="746" mass="87856">MAFLKLLISLGIIIAAMALPDENWTDEIQTAVKYSLLSSIKPTHYNIELILPIEEDIYRGESNISIEIYEETQHIELHLANLVVTESTLINENLQESKNNIKKSVYKPMRYSYIHEINSFIIYFNDKILPGNYILNLEFLGKATNNTEGLFRTSYKNEKGNTTWLFATYLQATGARQLFPCWDEPKLEATFTISVKHPQKYTALSNMPIREKYNVENDMRWTHFNTTPSMSPYLVAIAVIDFKTNNTKLDIRDDINSIVKSHFFNYSSMKIWFREEIEYESFAYYVLTFFTVHLELHWHMSSLKMIPKVDYIAIPDFPEKVIETGGLVLYREADIFHKPNDADIMSRAKLEYLISRNMIDEFLHDMPSWFKEGFGSFAFAYTYDKIHDNSRKMDLLVVQNQHESLRLNFYFNRNLLQINKPLEINSLPSSFRYNRAISILRMLQHLITEEVFQHGIKTLLTLKLFRRMTPETFLTTMQNTLNEFGNEHEYNLTEKMDGWMKHKNYPILKVTPDYAGCTNILLENFDSIDSDMYNLWIPITYTTQKNLDFNKTSHRNVVWVKSTQNVLCIDAFRHLKSDGWIIINLQQVGYYRVNYNTENWNKIAKYLNSMEYENIHVLNRAQIIDDAYHFLMTSQIDSSVFWELTNYLSREKDYIVWYPMIKALEYMSSVFPLSDRKASNIKGKIRNILSELLQNIGYNEDINKHYFINCLKQEASKWACILGEPDCHKTATSNLQQHLANRTTNK</sequence>
<dbReference type="Pfam" id="PF01433">
    <property type="entry name" value="Peptidase_M1"/>
    <property type="match status" value="1"/>
</dbReference>
<dbReference type="InterPro" id="IPR034016">
    <property type="entry name" value="M1_APN-typ"/>
</dbReference>
<name>A0AAV2P1I5_9HYME</name>
<evidence type="ECO:0000259" key="15">
    <source>
        <dbReference type="Pfam" id="PF11838"/>
    </source>
</evidence>
<evidence type="ECO:0000256" key="4">
    <source>
        <dbReference type="ARBA" id="ARBA00022670"/>
    </source>
</evidence>
<dbReference type="PANTHER" id="PTHR11533">
    <property type="entry name" value="PROTEASE M1 ZINC METALLOPROTEASE"/>
    <property type="match status" value="1"/>
</dbReference>
<keyword evidence="3" id="KW-0336">GPI-anchor</keyword>
<feature type="domain" description="ERAP1-like C-terminal" evidence="15">
    <location>
        <begin position="580"/>
        <end position="742"/>
    </location>
</feature>
<evidence type="ECO:0000256" key="9">
    <source>
        <dbReference type="ARBA" id="ARBA00023288"/>
    </source>
</evidence>
<keyword evidence="7 10" id="KW-0862">Zinc</keyword>
<dbReference type="GO" id="GO:0005886">
    <property type="term" value="C:plasma membrane"/>
    <property type="evidence" value="ECO:0007669"/>
    <property type="project" value="UniProtKB-SubCell"/>
</dbReference>
<dbReference type="InterPro" id="IPR042097">
    <property type="entry name" value="Aminopeptidase_N-like_N_sf"/>
</dbReference>
<evidence type="ECO:0000256" key="13">
    <source>
        <dbReference type="SAM" id="SignalP"/>
    </source>
</evidence>
<dbReference type="Pfam" id="PF17900">
    <property type="entry name" value="Peptidase_M1_N"/>
    <property type="match status" value="1"/>
</dbReference>
<feature type="domain" description="Peptidase M1 membrane alanine aminopeptidase" evidence="14">
    <location>
        <begin position="306"/>
        <end position="499"/>
    </location>
</feature>
<evidence type="ECO:0000256" key="5">
    <source>
        <dbReference type="ARBA" id="ARBA00022723"/>
    </source>
</evidence>
<dbReference type="Pfam" id="PF11838">
    <property type="entry name" value="ERAP1_C"/>
    <property type="match status" value="1"/>
</dbReference>
<dbReference type="GO" id="GO:0042277">
    <property type="term" value="F:peptide binding"/>
    <property type="evidence" value="ECO:0007669"/>
    <property type="project" value="TreeGrafter"/>
</dbReference>
<dbReference type="GO" id="GO:0005615">
    <property type="term" value="C:extracellular space"/>
    <property type="evidence" value="ECO:0007669"/>
    <property type="project" value="TreeGrafter"/>
</dbReference>
<keyword evidence="6 12" id="KW-0378">Hydrolase</keyword>
<evidence type="ECO:0000256" key="12">
    <source>
        <dbReference type="RuleBase" id="RU364040"/>
    </source>
</evidence>
<keyword evidence="4 12" id="KW-0645">Protease</keyword>
<evidence type="ECO:0000259" key="14">
    <source>
        <dbReference type="Pfam" id="PF01433"/>
    </source>
</evidence>
<evidence type="ECO:0000256" key="11">
    <source>
        <dbReference type="PIRSR" id="PIRSR634016-4"/>
    </source>
</evidence>
<dbReference type="Gene3D" id="1.25.50.20">
    <property type="match status" value="1"/>
</dbReference>
<evidence type="ECO:0000256" key="7">
    <source>
        <dbReference type="ARBA" id="ARBA00022833"/>
    </source>
</evidence>
<proteinExistence type="inferred from homology"/>
<dbReference type="Gene3D" id="2.60.40.1910">
    <property type="match status" value="1"/>
</dbReference>
<dbReference type="SUPFAM" id="SSF55486">
    <property type="entry name" value="Metalloproteases ('zincins'), catalytic domain"/>
    <property type="match status" value="1"/>
</dbReference>
<dbReference type="GO" id="GO:0098552">
    <property type="term" value="C:side of membrane"/>
    <property type="evidence" value="ECO:0007669"/>
    <property type="project" value="UniProtKB-KW"/>
</dbReference>
<evidence type="ECO:0000256" key="8">
    <source>
        <dbReference type="ARBA" id="ARBA00023049"/>
    </source>
</evidence>